<dbReference type="AlphaFoldDB" id="A0A2U1KQX4"/>
<dbReference type="Gene3D" id="1.10.510.10">
    <property type="entry name" value="Transferase(Phosphotransferase) domain 1"/>
    <property type="match status" value="1"/>
</dbReference>
<dbReference type="InterPro" id="IPR001611">
    <property type="entry name" value="Leu-rich_rpt"/>
</dbReference>
<dbReference type="InterPro" id="IPR000719">
    <property type="entry name" value="Prot_kinase_dom"/>
</dbReference>
<accession>A0A2U1KQX4</accession>
<evidence type="ECO:0000313" key="11">
    <source>
        <dbReference type="EMBL" id="PWA39159.1"/>
    </source>
</evidence>
<dbReference type="InterPro" id="IPR001245">
    <property type="entry name" value="Ser-Thr/Tyr_kinase_cat_dom"/>
</dbReference>
<keyword evidence="11" id="KW-0808">Transferase</keyword>
<dbReference type="PANTHER" id="PTHR48053:SF164">
    <property type="entry name" value="LEUCINE-RICH REPEAT-CONTAINING N-TERMINAL PLANT-TYPE DOMAIN-CONTAINING PROTEIN"/>
    <property type="match status" value="1"/>
</dbReference>
<evidence type="ECO:0000256" key="8">
    <source>
        <dbReference type="ARBA" id="ARBA00023170"/>
    </source>
</evidence>
<keyword evidence="6" id="KW-1133">Transmembrane helix</keyword>
<dbReference type="FunFam" id="3.80.10.10:FF:000400">
    <property type="entry name" value="Nuclear pore complex protein NUP107"/>
    <property type="match status" value="1"/>
</dbReference>
<evidence type="ECO:0000313" key="12">
    <source>
        <dbReference type="Proteomes" id="UP000245207"/>
    </source>
</evidence>
<keyword evidence="11" id="KW-0418">Kinase</keyword>
<feature type="region of interest" description="Disordered" evidence="9">
    <location>
        <begin position="36"/>
        <end position="63"/>
    </location>
</feature>
<organism evidence="11 12">
    <name type="scientific">Artemisia annua</name>
    <name type="common">Sweet wormwood</name>
    <dbReference type="NCBI Taxonomy" id="35608"/>
    <lineage>
        <taxon>Eukaryota</taxon>
        <taxon>Viridiplantae</taxon>
        <taxon>Streptophyta</taxon>
        <taxon>Embryophyta</taxon>
        <taxon>Tracheophyta</taxon>
        <taxon>Spermatophyta</taxon>
        <taxon>Magnoliopsida</taxon>
        <taxon>eudicotyledons</taxon>
        <taxon>Gunneridae</taxon>
        <taxon>Pentapetalae</taxon>
        <taxon>asterids</taxon>
        <taxon>campanulids</taxon>
        <taxon>Asterales</taxon>
        <taxon>Asteraceae</taxon>
        <taxon>Asteroideae</taxon>
        <taxon>Anthemideae</taxon>
        <taxon>Artemisiinae</taxon>
        <taxon>Artemisia</taxon>
    </lineage>
</organism>
<keyword evidence="8" id="KW-0675">Receptor</keyword>
<keyword evidence="12" id="KW-1185">Reference proteome</keyword>
<keyword evidence="2" id="KW-0433">Leucine-rich repeat</keyword>
<evidence type="ECO:0000259" key="10">
    <source>
        <dbReference type="PROSITE" id="PS50011"/>
    </source>
</evidence>
<dbReference type="InterPro" id="IPR011009">
    <property type="entry name" value="Kinase-like_dom_sf"/>
</dbReference>
<evidence type="ECO:0000256" key="4">
    <source>
        <dbReference type="ARBA" id="ARBA00022729"/>
    </source>
</evidence>
<dbReference type="GO" id="GO:0005524">
    <property type="term" value="F:ATP binding"/>
    <property type="evidence" value="ECO:0007669"/>
    <property type="project" value="InterPro"/>
</dbReference>
<proteinExistence type="predicted"/>
<protein>
    <submittedName>
        <fullName evidence="11">Protein kinase-like domain-containing protein</fullName>
    </submittedName>
</protein>
<reference evidence="11 12" key="1">
    <citation type="journal article" date="2018" name="Mol. Plant">
        <title>The genome of Artemisia annua provides insight into the evolution of Asteraceae family and artemisinin biosynthesis.</title>
        <authorList>
            <person name="Shen Q."/>
            <person name="Zhang L."/>
            <person name="Liao Z."/>
            <person name="Wang S."/>
            <person name="Yan T."/>
            <person name="Shi P."/>
            <person name="Liu M."/>
            <person name="Fu X."/>
            <person name="Pan Q."/>
            <person name="Wang Y."/>
            <person name="Lv Z."/>
            <person name="Lu X."/>
            <person name="Zhang F."/>
            <person name="Jiang W."/>
            <person name="Ma Y."/>
            <person name="Chen M."/>
            <person name="Hao X."/>
            <person name="Li L."/>
            <person name="Tang Y."/>
            <person name="Lv G."/>
            <person name="Zhou Y."/>
            <person name="Sun X."/>
            <person name="Brodelius P.E."/>
            <person name="Rose J.K.C."/>
            <person name="Tang K."/>
        </authorList>
    </citation>
    <scope>NUCLEOTIDE SEQUENCE [LARGE SCALE GENOMIC DNA]</scope>
    <source>
        <strain evidence="12">cv. Huhao1</strain>
        <tissue evidence="11">Leaf</tissue>
    </source>
</reference>
<dbReference type="InterPro" id="IPR013210">
    <property type="entry name" value="LRR_N_plant-typ"/>
</dbReference>
<name>A0A2U1KQX4_ARTAN</name>
<keyword evidence="5" id="KW-0677">Repeat</keyword>
<dbReference type="GO" id="GO:0016020">
    <property type="term" value="C:membrane"/>
    <property type="evidence" value="ECO:0007669"/>
    <property type="project" value="UniProtKB-SubCell"/>
</dbReference>
<dbReference type="InterPro" id="IPR051716">
    <property type="entry name" value="Plant_RL_S/T_kinase"/>
</dbReference>
<evidence type="ECO:0000256" key="1">
    <source>
        <dbReference type="ARBA" id="ARBA00004479"/>
    </source>
</evidence>
<dbReference type="Pfam" id="PF08263">
    <property type="entry name" value="LRRNT_2"/>
    <property type="match status" value="1"/>
</dbReference>
<evidence type="ECO:0000256" key="7">
    <source>
        <dbReference type="ARBA" id="ARBA00023136"/>
    </source>
</evidence>
<evidence type="ECO:0000256" key="6">
    <source>
        <dbReference type="ARBA" id="ARBA00022989"/>
    </source>
</evidence>
<sequence>MLAFDEVNGNYNMSYQPKLHPITKQSDFTFCEIPKEKNQRKQDENESPPLWSNNVRSNGTCRSSATTKMAQARNELMEMFDDLPESCYELSLKDIVTKDTKPEMKGNKKGEKKGPISRSVSLDTGVFLLKMFVPSSLGLKKQKVCRSTSVNDSKKRLGDTKQWKTWFFVDNKNNLNSRSRNNNRCYASVPQNSFNYLYLHQRGLTCSQNLPRTSNFTILNNAVESDINCLRSIKQTLEDPYNALATWNFSNNTEGVICIFTGVECWHPDESRVLNIHLSDMGLKGPFPMGLKNCTSLTGLDLSSNKLAGPIPSNLSGVLPYITSLDLSSNNFFGSIPPSIGNCSNLNVLRLNNNGLTGEIPSELGGLNRIKEFSVANNGLIGEVPFFSNFTASASIYAGNPGLCGGPLSRCKKERHEEHEDHFLSGFEVGFPASTVLTTLLMFLCLPTLSMSNMTLYRLVKKIKGRMNHHIPGTPLIIFAENFSSEASKISTMEKFICRMSLEELNMATNSFDNKKVIGHGNMGIMYKAMFPNGLLLAVKRLHKFESFEKEFLLEIEILGRLRHINLVPLLGFCYEREKKFLVYRYTCNGTLHQWLHFWPQVERKKMGWPLRFKIAIGIARGLTWLHHNNVLRVAHLKISSRCILLDDKFEPKISNFGNSNILMNTSGIPSSGCTFVVPDASPSPYKEDVYQFGILLHELVTGREPSTWINSLTDHSRETIVIDESLMGQGFDEEIRETLKVAEKCIRAQIDGEIYMLQVYQEMHAIRISSKVISADLCMNIEDN</sequence>
<dbReference type="PANTHER" id="PTHR48053">
    <property type="entry name" value="LEUCINE RICH REPEAT FAMILY PROTEIN, EXPRESSED"/>
    <property type="match status" value="1"/>
</dbReference>
<dbReference type="InterPro" id="IPR032675">
    <property type="entry name" value="LRR_dom_sf"/>
</dbReference>
<feature type="domain" description="Protein kinase" evidence="10">
    <location>
        <begin position="512"/>
        <end position="768"/>
    </location>
</feature>
<evidence type="ECO:0000256" key="5">
    <source>
        <dbReference type="ARBA" id="ARBA00022737"/>
    </source>
</evidence>
<evidence type="ECO:0000256" key="9">
    <source>
        <dbReference type="SAM" id="MobiDB-lite"/>
    </source>
</evidence>
<dbReference type="Gene3D" id="3.80.10.10">
    <property type="entry name" value="Ribonuclease Inhibitor"/>
    <property type="match status" value="1"/>
</dbReference>
<gene>
    <name evidence="11" type="ORF">CTI12_AA566090</name>
</gene>
<dbReference type="STRING" id="35608.A0A2U1KQX4"/>
<dbReference type="Gene3D" id="3.30.200.20">
    <property type="entry name" value="Phosphorylase Kinase, domain 1"/>
    <property type="match status" value="1"/>
</dbReference>
<dbReference type="Pfam" id="PF07714">
    <property type="entry name" value="PK_Tyr_Ser-Thr"/>
    <property type="match status" value="1"/>
</dbReference>
<dbReference type="PROSITE" id="PS50011">
    <property type="entry name" value="PROTEIN_KINASE_DOM"/>
    <property type="match status" value="1"/>
</dbReference>
<feature type="compositionally biased region" description="Polar residues" evidence="9">
    <location>
        <begin position="50"/>
        <end position="63"/>
    </location>
</feature>
<dbReference type="GO" id="GO:0004672">
    <property type="term" value="F:protein kinase activity"/>
    <property type="evidence" value="ECO:0007669"/>
    <property type="project" value="InterPro"/>
</dbReference>
<comment type="subcellular location">
    <subcellularLocation>
        <location evidence="1">Membrane</location>
        <topology evidence="1">Single-pass type I membrane protein</topology>
    </subcellularLocation>
</comment>
<dbReference type="Pfam" id="PF00560">
    <property type="entry name" value="LRR_1"/>
    <property type="match status" value="3"/>
</dbReference>
<evidence type="ECO:0000256" key="3">
    <source>
        <dbReference type="ARBA" id="ARBA00022692"/>
    </source>
</evidence>
<dbReference type="SUPFAM" id="SSF56112">
    <property type="entry name" value="Protein kinase-like (PK-like)"/>
    <property type="match status" value="1"/>
</dbReference>
<keyword evidence="3" id="KW-0812">Transmembrane</keyword>
<dbReference type="Proteomes" id="UP000245207">
    <property type="component" value="Unassembled WGS sequence"/>
</dbReference>
<dbReference type="OrthoDB" id="2151624at2759"/>
<comment type="caution">
    <text evidence="11">The sequence shown here is derived from an EMBL/GenBank/DDBJ whole genome shotgun (WGS) entry which is preliminary data.</text>
</comment>
<keyword evidence="7" id="KW-0472">Membrane</keyword>
<evidence type="ECO:0000256" key="2">
    <source>
        <dbReference type="ARBA" id="ARBA00022614"/>
    </source>
</evidence>
<dbReference type="EMBL" id="PKPP01014897">
    <property type="protein sequence ID" value="PWA39159.1"/>
    <property type="molecule type" value="Genomic_DNA"/>
</dbReference>
<keyword evidence="4" id="KW-0732">Signal</keyword>
<dbReference type="SUPFAM" id="SSF52058">
    <property type="entry name" value="L domain-like"/>
    <property type="match status" value="1"/>
</dbReference>